<dbReference type="EMBL" id="JACJJL010000001">
    <property type="protein sequence ID" value="MBM6660193.1"/>
    <property type="molecule type" value="Genomic_DNA"/>
</dbReference>
<organism evidence="2 3">
    <name type="scientific">Marseilla massiliensis</name>
    <dbReference type="NCBI Taxonomy" id="1841864"/>
    <lineage>
        <taxon>Bacteria</taxon>
        <taxon>Pseudomonadati</taxon>
        <taxon>Bacteroidota</taxon>
        <taxon>Bacteroidia</taxon>
        <taxon>Bacteroidales</taxon>
        <taxon>Prevotellaceae</taxon>
        <taxon>Marseilla</taxon>
    </lineage>
</organism>
<dbReference type="Gene3D" id="3.90.320.10">
    <property type="match status" value="1"/>
</dbReference>
<name>A0A938WKA1_9BACT</name>
<sequence length="310" mass="36113">MKTTRIELKDSDVLFNKERHEYWLGNRQLSGITGMLQRQLFPDEFDNVPEEAIKEAARYGTEVHESIELFDSSWINDGTQEVLDYIGLCQENDLVHERSEYTVTDGENWASNIDKVYRSSDDTFSLGDIKTYGTMTSEKLEKARWQLSIYAYFFELQNKGAKVGNLFILHIRNKAKQDGTFEHIRNIMPVERIPSDICKELLDTDLQGKQFINPYSIPEKYREQEDYIRQLIQTKDDVEEKLKILKSEILEDMESMGVKTWDTGTMRLTRKLPTTRLSFNATQFKADHPELDYSLYERTSNVSGSLLIAV</sequence>
<evidence type="ECO:0000256" key="1">
    <source>
        <dbReference type="SAM" id="Coils"/>
    </source>
</evidence>
<comment type="caution">
    <text evidence="2">The sequence shown here is derived from an EMBL/GenBank/DDBJ whole genome shotgun (WGS) entry which is preliminary data.</text>
</comment>
<dbReference type="AlphaFoldDB" id="A0A938WKA1"/>
<feature type="coiled-coil region" evidence="1">
    <location>
        <begin position="221"/>
        <end position="248"/>
    </location>
</feature>
<evidence type="ECO:0000313" key="2">
    <source>
        <dbReference type="EMBL" id="MBM6660193.1"/>
    </source>
</evidence>
<reference evidence="2 3" key="1">
    <citation type="journal article" date="2021" name="Sci. Rep.">
        <title>The distribution of antibiotic resistance genes in chicken gut microbiota commensals.</title>
        <authorList>
            <person name="Juricova H."/>
            <person name="Matiasovicova J."/>
            <person name="Kubasova T."/>
            <person name="Cejkova D."/>
            <person name="Rychlik I."/>
        </authorList>
    </citation>
    <scope>NUCLEOTIDE SEQUENCE [LARGE SCALE GENOMIC DNA]</scope>
    <source>
        <strain evidence="2 3">An819</strain>
    </source>
</reference>
<dbReference type="Proteomes" id="UP000764045">
    <property type="component" value="Unassembled WGS sequence"/>
</dbReference>
<accession>A0A938WKA1</accession>
<evidence type="ECO:0000313" key="3">
    <source>
        <dbReference type="Proteomes" id="UP000764045"/>
    </source>
</evidence>
<gene>
    <name evidence="2" type="ORF">H6B30_00235</name>
</gene>
<proteinExistence type="predicted"/>
<keyword evidence="1" id="KW-0175">Coiled coil</keyword>
<dbReference type="InterPro" id="IPR011604">
    <property type="entry name" value="PDDEXK-like_dom_sf"/>
</dbReference>
<protein>
    <submittedName>
        <fullName evidence="2">PD-(D/E)XK nuclease family protein</fullName>
    </submittedName>
</protein>
<dbReference type="RefSeq" id="WP_205106729.1">
    <property type="nucleotide sequence ID" value="NZ_JACJJL010000001.1"/>
</dbReference>
<keyword evidence="3" id="KW-1185">Reference proteome</keyword>